<feature type="signal peptide" evidence="1">
    <location>
        <begin position="1"/>
        <end position="18"/>
    </location>
</feature>
<evidence type="ECO:0000313" key="3">
    <source>
        <dbReference type="Proteomes" id="UP000030185"/>
    </source>
</evidence>
<accession>A0A098L940</accession>
<gene>
    <name evidence="2" type="ORF">MYP_333</name>
</gene>
<organism evidence="2 3">
    <name type="scientific">Sporocytophaga myxococcoides</name>
    <dbReference type="NCBI Taxonomy" id="153721"/>
    <lineage>
        <taxon>Bacteria</taxon>
        <taxon>Pseudomonadati</taxon>
        <taxon>Bacteroidota</taxon>
        <taxon>Cytophagia</taxon>
        <taxon>Cytophagales</taxon>
        <taxon>Cytophagaceae</taxon>
        <taxon>Sporocytophaga</taxon>
    </lineage>
</organism>
<protein>
    <submittedName>
        <fullName evidence="2">Uncharacterized protein</fullName>
    </submittedName>
</protein>
<keyword evidence="1" id="KW-0732">Signal</keyword>
<feature type="chain" id="PRO_5001944793" evidence="1">
    <location>
        <begin position="19"/>
        <end position="705"/>
    </location>
</feature>
<proteinExistence type="predicted"/>
<sequence length="705" mass="81558">MRAFLIIIFQLVVVFAQAQQSTFFKRIDFRIDTAEYHYPKDSRVYKDEKTLFFKAENKDEIMEIILFPEEEIKIKRLHIAGSSDYIVLDSLKEIGNKYFRGKIRLQNLPDIKFLRLVMIAETDEGLITDEIKMSPFFETFVGAPSEIQDLYLGEDRTIELSAKNIFNIRIPSDWQVAGPLKFRLQKGDNHIKLFVHPESLGYKDLILNLKTVAPFLKGNKELSFDLPPVKLKFNIKPSRIGYVNLDRNEFFLDPASLHTEEVQIDYHRNFELGKTYRVENQQKPGGRLVAELYTISVVGNSNKILAVLRPYTLHKISEGYLFIKDGDELEFITNFNVLEKPTIENISVLREGQDWTSSTVVYPGERVEVKIEGRGLSKADFYFDGVRDIKYDTTRTSDNVKFYLIRIPTDIIKRRISLYMNGIITKYDLQLREFQIPKALGFVGLSYDKEVFPLSGNVFNKPVLTRAPIKDINIVFFENNIDTKTRFYGKQYLNIEVRMYNTKSDLIEFQKIENVVVCPGEASPRYFFYDVKDCKKGEININDYLLHKTYDMEGWWKLEITIKHNDQKYSLPGYSQKITFIKEMVTALDLQVSFPTGLLVKKFSQSGFGNLTGISIAFLAQFSFYDQQKVGKLKPYKVGAGFIALDIFNLSENNKQRDLGFVVLGSLFPVRKESKFSFPLYAGCGYLLKNNTFFVVFGPGVTFNF</sequence>
<dbReference type="eggNOG" id="ENOG502Z7JW">
    <property type="taxonomic scope" value="Bacteria"/>
</dbReference>
<dbReference type="EMBL" id="BBLT01000001">
    <property type="protein sequence ID" value="GAL83107.1"/>
    <property type="molecule type" value="Genomic_DNA"/>
</dbReference>
<dbReference type="STRING" id="153721.MYP_333"/>
<evidence type="ECO:0000256" key="1">
    <source>
        <dbReference type="SAM" id="SignalP"/>
    </source>
</evidence>
<dbReference type="RefSeq" id="WP_045457530.1">
    <property type="nucleotide sequence ID" value="NZ_BBLT01000001.1"/>
</dbReference>
<name>A0A098L940_9BACT</name>
<keyword evidence="3" id="KW-1185">Reference proteome</keyword>
<reference evidence="2 3" key="1">
    <citation type="submission" date="2014-09" db="EMBL/GenBank/DDBJ databases">
        <title>Sporocytophaga myxococcoides PG-01 genome sequencing.</title>
        <authorList>
            <person name="Liu L."/>
            <person name="Gao P.J."/>
            <person name="Chen G.J."/>
            <person name="Wang L.S."/>
        </authorList>
    </citation>
    <scope>NUCLEOTIDE SEQUENCE [LARGE SCALE GENOMIC DNA]</scope>
    <source>
        <strain evidence="2 3">PG-01</strain>
    </source>
</reference>
<dbReference type="OrthoDB" id="904361at2"/>
<comment type="caution">
    <text evidence="2">The sequence shown here is derived from an EMBL/GenBank/DDBJ whole genome shotgun (WGS) entry which is preliminary data.</text>
</comment>
<evidence type="ECO:0000313" key="2">
    <source>
        <dbReference type="EMBL" id="GAL83107.1"/>
    </source>
</evidence>
<dbReference type="Proteomes" id="UP000030185">
    <property type="component" value="Unassembled WGS sequence"/>
</dbReference>
<dbReference type="AlphaFoldDB" id="A0A098L940"/>